<dbReference type="EMBL" id="JBCNJP010013558">
    <property type="protein sequence ID" value="KAK9048273.1"/>
    <property type="molecule type" value="Genomic_DNA"/>
</dbReference>
<organism evidence="1 2">
    <name type="scientific">Deinandra increscens subsp. villosa</name>
    <dbReference type="NCBI Taxonomy" id="3103831"/>
    <lineage>
        <taxon>Eukaryota</taxon>
        <taxon>Viridiplantae</taxon>
        <taxon>Streptophyta</taxon>
        <taxon>Embryophyta</taxon>
        <taxon>Tracheophyta</taxon>
        <taxon>Spermatophyta</taxon>
        <taxon>Magnoliopsida</taxon>
        <taxon>eudicotyledons</taxon>
        <taxon>Gunneridae</taxon>
        <taxon>Pentapetalae</taxon>
        <taxon>asterids</taxon>
        <taxon>campanulids</taxon>
        <taxon>Asterales</taxon>
        <taxon>Asteraceae</taxon>
        <taxon>Asteroideae</taxon>
        <taxon>Heliantheae alliance</taxon>
        <taxon>Madieae</taxon>
        <taxon>Madiinae</taxon>
        <taxon>Deinandra</taxon>
    </lineage>
</organism>
<comment type="caution">
    <text evidence="1">The sequence shown here is derived from an EMBL/GenBank/DDBJ whole genome shotgun (WGS) entry which is preliminary data.</text>
</comment>
<keyword evidence="2" id="KW-1185">Reference proteome</keyword>
<sequence length="239" mass="26789">MDQLQKVDKLQKVDSFNELDINNSDHFLIVRVLKIWTRASFKNPSMTYSMEMILLDQRGNRITASCLSRYVENPLKVCFNNDTIVSNVENWSGSLFGFQFVGFDTIIAKGAPLNRSIGISVGNSADFVTPESVNNGINLIECEKESDGLKRNLEEIYNLDESPMSPSVKSRGTSSGKFSLSGSVGDEKLKMKLIESEMGSFQNQVKERAEELKNIVKKGAKIVGDSCKKGWHKVKHIRK</sequence>
<dbReference type="Proteomes" id="UP001408789">
    <property type="component" value="Unassembled WGS sequence"/>
</dbReference>
<dbReference type="AlphaFoldDB" id="A0AAP0C4H9"/>
<reference evidence="1 2" key="1">
    <citation type="submission" date="2024-04" db="EMBL/GenBank/DDBJ databases">
        <title>The reference genome of an endangered Asteraceae, Deinandra increscens subsp. villosa, native to the Central Coast of California.</title>
        <authorList>
            <person name="Guilliams M."/>
            <person name="Hasenstab-Lehman K."/>
            <person name="Meyer R."/>
            <person name="Mcevoy S."/>
        </authorList>
    </citation>
    <scope>NUCLEOTIDE SEQUENCE [LARGE SCALE GENOMIC DNA]</scope>
    <source>
        <tissue evidence="1">Leaf</tissue>
    </source>
</reference>
<gene>
    <name evidence="1" type="ORF">SSX86_032764</name>
</gene>
<accession>A0AAP0C4H9</accession>
<evidence type="ECO:0000313" key="1">
    <source>
        <dbReference type="EMBL" id="KAK9048273.1"/>
    </source>
</evidence>
<proteinExistence type="predicted"/>
<name>A0AAP0C4H9_9ASTR</name>
<evidence type="ECO:0000313" key="2">
    <source>
        <dbReference type="Proteomes" id="UP001408789"/>
    </source>
</evidence>
<protein>
    <submittedName>
        <fullName evidence="1">Uncharacterized protein</fullName>
    </submittedName>
</protein>